<accession>A0A410P6M6</accession>
<proteinExistence type="predicted"/>
<organism evidence="1 2">
    <name type="scientific">Velamenicoccus archaeovorus</name>
    <dbReference type="NCBI Taxonomy" id="1930593"/>
    <lineage>
        <taxon>Bacteria</taxon>
        <taxon>Pseudomonadati</taxon>
        <taxon>Candidatus Omnitrophota</taxon>
        <taxon>Candidatus Velamenicoccus</taxon>
    </lineage>
</organism>
<keyword evidence="2" id="KW-1185">Reference proteome</keyword>
<dbReference type="KEGG" id="vai:BU251_08935"/>
<sequence length="318" mass="35809">MPDYQGTRAVPRLELGEAALEFIQSQDEFIGTRVLPIFQTKKKASIFPAITRESITREADTKRAPRGNYNRDTFQAKDRQYNCEEHGLEGPLDDSEREMYATDFDAELTTVQIVTRRVLQAQEKRIASKVFDTTVFTGSKLFTDFSSAPWDNISSDVIAQVRAAREQVRQNCGMEPGTLIMSKANIDRLLGNEKITKAIQYVARLTEAELLNAMADILGVKRILVGKAIYNTAKEGKSFQGADIWSDDFVMVAVIGEGQRLSDPTVGRTFLWTADSPENATVEQYRDDAARSDIFRVRQHVDEIIVDPYFAHLLKVDA</sequence>
<name>A0A410P6M6_VELA1</name>
<dbReference type="Proteomes" id="UP000287243">
    <property type="component" value="Chromosome"/>
</dbReference>
<dbReference type="AlphaFoldDB" id="A0A410P6M6"/>
<dbReference type="OrthoDB" id="5448265at2"/>
<dbReference type="InterPro" id="IPR053738">
    <property type="entry name" value="Lambda_capsid_assembly"/>
</dbReference>
<dbReference type="Gene3D" id="3.90.1690.10">
    <property type="entry name" value="phage-related protein like domain"/>
    <property type="match status" value="1"/>
</dbReference>
<protein>
    <submittedName>
        <fullName evidence="1">Major capsid protein</fullName>
    </submittedName>
</protein>
<dbReference type="RefSeq" id="WP_128700805.1">
    <property type="nucleotide sequence ID" value="NZ_CP019384.1"/>
</dbReference>
<reference evidence="1 2" key="1">
    <citation type="submission" date="2017-01" db="EMBL/GenBank/DDBJ databases">
        <title>First insights into the biology of 'candidatus Vampirococcus archaeovorus'.</title>
        <authorList>
            <person name="Kizina J."/>
            <person name="Jordan S."/>
            <person name="Stueber K."/>
            <person name="Reinhardt R."/>
            <person name="Harder J."/>
        </authorList>
    </citation>
    <scope>NUCLEOTIDE SEQUENCE [LARGE SCALE GENOMIC DNA]</scope>
    <source>
        <strain evidence="1 2">LiM</strain>
    </source>
</reference>
<gene>
    <name evidence="1" type="ORF">BU251_08935</name>
</gene>
<evidence type="ECO:0000313" key="2">
    <source>
        <dbReference type="Proteomes" id="UP000287243"/>
    </source>
</evidence>
<evidence type="ECO:0000313" key="1">
    <source>
        <dbReference type="EMBL" id="QAT17839.1"/>
    </source>
</evidence>
<dbReference type="EMBL" id="CP019384">
    <property type="protein sequence ID" value="QAT17839.1"/>
    <property type="molecule type" value="Genomic_DNA"/>
</dbReference>